<reference evidence="1" key="1">
    <citation type="journal article" date="2015" name="Proc. Natl. Acad. Sci. U.S.A.">
        <title>Networks of energetic and metabolic interactions define dynamics in microbial communities.</title>
        <authorList>
            <person name="Embree M."/>
            <person name="Liu J.K."/>
            <person name="Al-Bassam M.M."/>
            <person name="Zengler K."/>
        </authorList>
    </citation>
    <scope>NUCLEOTIDE SEQUENCE</scope>
</reference>
<dbReference type="EMBL" id="LNQE01001920">
    <property type="protein sequence ID" value="KUG02399.1"/>
    <property type="molecule type" value="Genomic_DNA"/>
</dbReference>
<gene>
    <name evidence="1" type="ORF">ASZ90_020221</name>
</gene>
<organism evidence="1">
    <name type="scientific">hydrocarbon metagenome</name>
    <dbReference type="NCBI Taxonomy" id="938273"/>
    <lineage>
        <taxon>unclassified sequences</taxon>
        <taxon>metagenomes</taxon>
        <taxon>ecological metagenomes</taxon>
    </lineage>
</organism>
<proteinExistence type="predicted"/>
<accession>A0A0W8E145</accession>
<name>A0A0W8E145_9ZZZZ</name>
<sequence length="50" mass="5922">MRKSCIIIQYNQKFFIKIQYFNVYKKITCARQVLYGDVIGMGGLLNSIDW</sequence>
<comment type="caution">
    <text evidence="1">The sequence shown here is derived from an EMBL/GenBank/DDBJ whole genome shotgun (WGS) entry which is preliminary data.</text>
</comment>
<protein>
    <submittedName>
        <fullName evidence="1">Uncharacterized protein</fullName>
    </submittedName>
</protein>
<evidence type="ECO:0000313" key="1">
    <source>
        <dbReference type="EMBL" id="KUG02399.1"/>
    </source>
</evidence>
<dbReference type="AlphaFoldDB" id="A0A0W8E145"/>